<dbReference type="GO" id="GO:0043709">
    <property type="term" value="P:cell adhesion involved in single-species biofilm formation"/>
    <property type="evidence" value="ECO:0007669"/>
    <property type="project" value="TreeGrafter"/>
</dbReference>
<dbReference type="InterPro" id="IPR029787">
    <property type="entry name" value="Nucleotide_cyclase"/>
</dbReference>
<dbReference type="InterPro" id="IPR043128">
    <property type="entry name" value="Rev_trsase/Diguanyl_cyclase"/>
</dbReference>
<dbReference type="SUPFAM" id="SSF55073">
    <property type="entry name" value="Nucleotide cyclase"/>
    <property type="match status" value="1"/>
</dbReference>
<dbReference type="SMART" id="SM00267">
    <property type="entry name" value="GGDEF"/>
    <property type="match status" value="1"/>
</dbReference>
<evidence type="ECO:0000313" key="6">
    <source>
        <dbReference type="EMBL" id="NDW15198.1"/>
    </source>
</evidence>
<gene>
    <name evidence="6" type="ORF">GTQ48_06675</name>
</gene>
<evidence type="ECO:0000256" key="4">
    <source>
        <dbReference type="SAM" id="MobiDB-lite"/>
    </source>
</evidence>
<dbReference type="GO" id="GO:1902201">
    <property type="term" value="P:negative regulation of bacterial-type flagellum-dependent cell motility"/>
    <property type="evidence" value="ECO:0007669"/>
    <property type="project" value="TreeGrafter"/>
</dbReference>
<reference evidence="6 7" key="1">
    <citation type="submission" date="2020-01" db="EMBL/GenBank/DDBJ databases">
        <title>Genomes of bacteria type strains.</title>
        <authorList>
            <person name="Chen J."/>
            <person name="Zhu S."/>
            <person name="Yang J."/>
        </authorList>
    </citation>
    <scope>NUCLEOTIDE SEQUENCE [LARGE SCALE GENOMIC DNA]</scope>
    <source>
        <strain evidence="6 7">LMG 24078</strain>
    </source>
</reference>
<dbReference type="CDD" id="cd01949">
    <property type="entry name" value="GGDEF"/>
    <property type="match status" value="1"/>
</dbReference>
<evidence type="ECO:0000256" key="3">
    <source>
        <dbReference type="ARBA" id="ARBA00034247"/>
    </source>
</evidence>
<evidence type="ECO:0000313" key="7">
    <source>
        <dbReference type="Proteomes" id="UP000471381"/>
    </source>
</evidence>
<dbReference type="GO" id="GO:0052621">
    <property type="term" value="F:diguanylate cyclase activity"/>
    <property type="evidence" value="ECO:0007669"/>
    <property type="project" value="UniProtKB-EC"/>
</dbReference>
<evidence type="ECO:0000259" key="5">
    <source>
        <dbReference type="PROSITE" id="PS50887"/>
    </source>
</evidence>
<feature type="domain" description="GGDEF" evidence="5">
    <location>
        <begin position="201"/>
        <end position="333"/>
    </location>
</feature>
<dbReference type="Pfam" id="PF00990">
    <property type="entry name" value="GGDEF"/>
    <property type="match status" value="1"/>
</dbReference>
<sequence length="333" mass="36861">MSTLASSSVPFESTDENTDTQQADTSKLGIASILANVTEAAVVTNLSGKIVGYNRQLNDVVPHIHDAHCITDLFTLSSKSLNTTCLTNIGDTVGRRSGSFPIQLTRIHTGAESQPSIPTFVSMLRAPDTRLPAALLYKLDEHILRFSMRLRQIHIAKKEHARYAKQATLNAITDPLTGLKNRRFVQSFMDLQWHGQFRKGEDSVLILFDIDHFKQINDTHGHPVGDEAIKVFADCLLSQARPTDVVGRWGGEEFIVLLTNCSCEQARVYLERVMTHIRLLKVPCDQGHISMTASAGYCAFSQAKSVEHSFTQADTALYAAKSNGRDRYKKASA</sequence>
<accession>A0A6N9TKJ2</accession>
<dbReference type="FunFam" id="3.30.70.270:FF:000001">
    <property type="entry name" value="Diguanylate cyclase domain protein"/>
    <property type="match status" value="1"/>
</dbReference>
<dbReference type="NCBIfam" id="TIGR00254">
    <property type="entry name" value="GGDEF"/>
    <property type="match status" value="1"/>
</dbReference>
<comment type="catalytic activity">
    <reaction evidence="3">
        <text>2 GTP = 3',3'-c-di-GMP + 2 diphosphate</text>
        <dbReference type="Rhea" id="RHEA:24898"/>
        <dbReference type="ChEBI" id="CHEBI:33019"/>
        <dbReference type="ChEBI" id="CHEBI:37565"/>
        <dbReference type="ChEBI" id="CHEBI:58805"/>
        <dbReference type="EC" id="2.7.7.65"/>
    </reaction>
</comment>
<dbReference type="PANTHER" id="PTHR45138:SF9">
    <property type="entry name" value="DIGUANYLATE CYCLASE DGCM-RELATED"/>
    <property type="match status" value="1"/>
</dbReference>
<comment type="cofactor">
    <cofactor evidence="1">
        <name>Mg(2+)</name>
        <dbReference type="ChEBI" id="CHEBI:18420"/>
    </cofactor>
</comment>
<evidence type="ECO:0000256" key="1">
    <source>
        <dbReference type="ARBA" id="ARBA00001946"/>
    </source>
</evidence>
<dbReference type="AlphaFoldDB" id="A0A6N9TKJ2"/>
<dbReference type="RefSeq" id="WP_163105772.1">
    <property type="nucleotide sequence ID" value="NZ_JAAAWO010000004.1"/>
</dbReference>
<dbReference type="Proteomes" id="UP000471381">
    <property type="component" value="Unassembled WGS sequence"/>
</dbReference>
<feature type="region of interest" description="Disordered" evidence="4">
    <location>
        <begin position="1"/>
        <end position="23"/>
    </location>
</feature>
<organism evidence="6 7">
    <name type="scientific">Alteromonas genovensis</name>
    <dbReference type="NCBI Taxonomy" id="471225"/>
    <lineage>
        <taxon>Bacteria</taxon>
        <taxon>Pseudomonadati</taxon>
        <taxon>Pseudomonadota</taxon>
        <taxon>Gammaproteobacteria</taxon>
        <taxon>Alteromonadales</taxon>
        <taxon>Alteromonadaceae</taxon>
        <taxon>Alteromonas/Salinimonas group</taxon>
        <taxon>Alteromonas</taxon>
    </lineage>
</organism>
<dbReference type="PANTHER" id="PTHR45138">
    <property type="entry name" value="REGULATORY COMPONENTS OF SENSORY TRANSDUCTION SYSTEM"/>
    <property type="match status" value="1"/>
</dbReference>
<dbReference type="InterPro" id="IPR000160">
    <property type="entry name" value="GGDEF_dom"/>
</dbReference>
<protein>
    <recommendedName>
        <fullName evidence="2">diguanylate cyclase</fullName>
        <ecNumber evidence="2">2.7.7.65</ecNumber>
    </recommendedName>
</protein>
<dbReference type="Gene3D" id="3.30.70.270">
    <property type="match status" value="1"/>
</dbReference>
<comment type="caution">
    <text evidence="6">The sequence shown here is derived from an EMBL/GenBank/DDBJ whole genome shotgun (WGS) entry which is preliminary data.</text>
</comment>
<name>A0A6N9TKJ2_9ALTE</name>
<keyword evidence="7" id="KW-1185">Reference proteome</keyword>
<dbReference type="EC" id="2.7.7.65" evidence="2"/>
<dbReference type="EMBL" id="JAAAWO010000004">
    <property type="protein sequence ID" value="NDW15198.1"/>
    <property type="molecule type" value="Genomic_DNA"/>
</dbReference>
<dbReference type="GO" id="GO:0005886">
    <property type="term" value="C:plasma membrane"/>
    <property type="evidence" value="ECO:0007669"/>
    <property type="project" value="TreeGrafter"/>
</dbReference>
<evidence type="ECO:0000256" key="2">
    <source>
        <dbReference type="ARBA" id="ARBA00012528"/>
    </source>
</evidence>
<dbReference type="PROSITE" id="PS50887">
    <property type="entry name" value="GGDEF"/>
    <property type="match status" value="1"/>
</dbReference>
<proteinExistence type="predicted"/>
<dbReference type="InterPro" id="IPR050469">
    <property type="entry name" value="Diguanylate_Cyclase"/>
</dbReference>
<feature type="compositionally biased region" description="Polar residues" evidence="4">
    <location>
        <begin position="1"/>
        <end position="11"/>
    </location>
</feature>